<evidence type="ECO:0000313" key="3">
    <source>
        <dbReference type="Proteomes" id="UP001165267"/>
    </source>
</evidence>
<evidence type="ECO:0000259" key="1">
    <source>
        <dbReference type="Pfam" id="PF00561"/>
    </source>
</evidence>
<dbReference type="PANTHER" id="PTHR43798:SF5">
    <property type="entry name" value="MONOACYLGLYCEROL LIPASE ABHD6"/>
    <property type="match status" value="1"/>
</dbReference>
<dbReference type="EMBL" id="JANKHG010000017">
    <property type="protein sequence ID" value="MCR2746853.1"/>
    <property type="molecule type" value="Genomic_DNA"/>
</dbReference>
<dbReference type="GO" id="GO:0016787">
    <property type="term" value="F:hydrolase activity"/>
    <property type="evidence" value="ECO:0007669"/>
    <property type="project" value="UniProtKB-KW"/>
</dbReference>
<dbReference type="SUPFAM" id="SSF53474">
    <property type="entry name" value="alpha/beta-Hydrolases"/>
    <property type="match status" value="1"/>
</dbReference>
<gene>
    <name evidence="2" type="ORF">NSP04_09355</name>
</gene>
<dbReference type="PANTHER" id="PTHR43798">
    <property type="entry name" value="MONOACYLGLYCEROL LIPASE"/>
    <property type="match status" value="1"/>
</dbReference>
<protein>
    <submittedName>
        <fullName evidence="2">Alpha/beta hydrolase</fullName>
    </submittedName>
</protein>
<keyword evidence="2" id="KW-0378">Hydrolase</keyword>
<dbReference type="PRINTS" id="PR00111">
    <property type="entry name" value="ABHYDROLASE"/>
</dbReference>
<organism evidence="2 3">
    <name type="scientific">Limnobacter parvus</name>
    <dbReference type="NCBI Taxonomy" id="2939690"/>
    <lineage>
        <taxon>Bacteria</taxon>
        <taxon>Pseudomonadati</taxon>
        <taxon>Pseudomonadota</taxon>
        <taxon>Betaproteobacteria</taxon>
        <taxon>Burkholderiales</taxon>
        <taxon>Burkholderiaceae</taxon>
        <taxon>Limnobacter</taxon>
    </lineage>
</organism>
<feature type="domain" description="AB hydrolase-1" evidence="1">
    <location>
        <begin position="46"/>
        <end position="277"/>
    </location>
</feature>
<proteinExistence type="predicted"/>
<name>A0ABT1XJW8_9BURK</name>
<dbReference type="InterPro" id="IPR000073">
    <property type="entry name" value="AB_hydrolase_1"/>
</dbReference>
<dbReference type="InterPro" id="IPR029058">
    <property type="entry name" value="AB_hydrolase_fold"/>
</dbReference>
<dbReference type="Pfam" id="PF00561">
    <property type="entry name" value="Abhydrolase_1"/>
    <property type="match status" value="1"/>
</dbReference>
<accession>A0ABT1XJW8</accession>
<comment type="caution">
    <text evidence="2">The sequence shown here is derived from an EMBL/GenBank/DDBJ whole genome shotgun (WGS) entry which is preliminary data.</text>
</comment>
<evidence type="ECO:0000313" key="2">
    <source>
        <dbReference type="EMBL" id="MCR2746853.1"/>
    </source>
</evidence>
<reference evidence="2" key="1">
    <citation type="submission" date="2022-07" db="EMBL/GenBank/DDBJ databases">
        <authorList>
            <person name="Xamxidin M."/>
        </authorList>
    </citation>
    <scope>NUCLEOTIDE SEQUENCE</scope>
    <source>
        <strain evidence="2">YS8-69</strain>
    </source>
</reference>
<dbReference type="InterPro" id="IPR050266">
    <property type="entry name" value="AB_hydrolase_sf"/>
</dbReference>
<dbReference type="Gene3D" id="3.40.50.1820">
    <property type="entry name" value="alpha/beta hydrolase"/>
    <property type="match status" value="1"/>
</dbReference>
<keyword evidence="3" id="KW-1185">Reference proteome</keyword>
<sequence length="292" mass="32144">MSNAFMNWLCRKLIDSKCKQMGLARSTADTVDGRTVYFKGGQGPDMVLIHGFGANKENWLALAPRLMRHYTVWIPDLIGFGESDRPSNARFNIAEQSDRVVRWLDAVGVKSFHVIGNSMGGYMAGALAANFPNRVLSACLLNPAGVAGTEHTAIGRSFAEEGRIILAPSNFKEYEQVIDLCFSGKPPAMPTFMRKYFGRMSIENKGLLDKVFMEFVNPDANVSLNDMVEKTTVPLMVVWGDSDQLVHPSGLATLKQANPAIHDVMLENTGHCPMVDRASLVYKAHLAFMPAS</sequence>
<dbReference type="Proteomes" id="UP001165267">
    <property type="component" value="Unassembled WGS sequence"/>
</dbReference>
<dbReference type="RefSeq" id="WP_257512063.1">
    <property type="nucleotide sequence ID" value="NZ_JANKHG010000017.1"/>
</dbReference>